<dbReference type="WBParaSite" id="nRc.2.0.1.t24355-RA">
    <property type="protein sequence ID" value="nRc.2.0.1.t24355-RA"/>
    <property type="gene ID" value="nRc.2.0.1.g24355"/>
</dbReference>
<proteinExistence type="predicted"/>
<dbReference type="Proteomes" id="UP000887565">
    <property type="component" value="Unplaced"/>
</dbReference>
<sequence>MTIRPSWTQLDEIRPLQLEMAASSQRRPPGGRTGYSDHPACAGHCCITANKDDKCPNAVSIGPATAISCCDQLANRGGEMLCTINDDVSIIKASVTFRNSYCPVVPKDWYSS</sequence>
<keyword evidence="1" id="KW-1185">Reference proteome</keyword>
<name>A0A915JEW4_ROMCU</name>
<evidence type="ECO:0000313" key="2">
    <source>
        <dbReference type="WBParaSite" id="nRc.2.0.1.t24355-RA"/>
    </source>
</evidence>
<reference evidence="2" key="1">
    <citation type="submission" date="2022-11" db="UniProtKB">
        <authorList>
            <consortium name="WormBaseParasite"/>
        </authorList>
    </citation>
    <scope>IDENTIFICATION</scope>
</reference>
<evidence type="ECO:0000313" key="1">
    <source>
        <dbReference type="Proteomes" id="UP000887565"/>
    </source>
</evidence>
<dbReference type="AlphaFoldDB" id="A0A915JEW4"/>
<protein>
    <submittedName>
        <fullName evidence="2">Uncharacterized protein</fullName>
    </submittedName>
</protein>
<accession>A0A915JEW4</accession>
<organism evidence="1 2">
    <name type="scientific">Romanomermis culicivorax</name>
    <name type="common">Nematode worm</name>
    <dbReference type="NCBI Taxonomy" id="13658"/>
    <lineage>
        <taxon>Eukaryota</taxon>
        <taxon>Metazoa</taxon>
        <taxon>Ecdysozoa</taxon>
        <taxon>Nematoda</taxon>
        <taxon>Enoplea</taxon>
        <taxon>Dorylaimia</taxon>
        <taxon>Mermithida</taxon>
        <taxon>Mermithoidea</taxon>
        <taxon>Mermithidae</taxon>
        <taxon>Romanomermis</taxon>
    </lineage>
</organism>